<dbReference type="Pfam" id="PF00408">
    <property type="entry name" value="PGM_PMM_IV"/>
    <property type="match status" value="1"/>
</dbReference>
<dbReference type="InterPro" id="IPR016066">
    <property type="entry name" value="A-D-PHexomutase_CS"/>
</dbReference>
<gene>
    <name evidence="12" type="primary">manB</name>
    <name evidence="12" type="ORF">AMQ22_00270</name>
</gene>
<dbReference type="EMBL" id="LNGC01000005">
    <property type="protein sequence ID" value="KYC53480.1"/>
    <property type="molecule type" value="Genomic_DNA"/>
</dbReference>
<dbReference type="PANTHER" id="PTHR43771:SF1">
    <property type="entry name" value="PHOSPHOMANNOMUTASE"/>
    <property type="match status" value="1"/>
</dbReference>
<evidence type="ECO:0000256" key="1">
    <source>
        <dbReference type="ARBA" id="ARBA00001946"/>
    </source>
</evidence>
<comment type="cofactor">
    <cofactor evidence="1">
        <name>Mg(2+)</name>
        <dbReference type="ChEBI" id="CHEBI:18420"/>
    </cofactor>
</comment>
<dbReference type="InterPro" id="IPR005843">
    <property type="entry name" value="A-D-PHexomutase_C"/>
</dbReference>
<dbReference type="Gene3D" id="3.30.310.50">
    <property type="entry name" value="Alpha-D-phosphohexomutase, C-terminal domain"/>
    <property type="match status" value="1"/>
</dbReference>
<evidence type="ECO:0000256" key="7">
    <source>
        <dbReference type="RuleBase" id="RU004326"/>
    </source>
</evidence>
<sequence length="430" mass="48480">MSPFKAYDIRGVYPDEIDEQFAYNIGKTLGKKHEPIAVGIDSRIGSEKIRDYFIQGIIDEISDVCYLGLVSTPLLYFATKNRFSLGIMITASHNPRDYTGFKICDKNAIPLLPIEDIQCNFKKQSLPNEIRKIEDTGKDIIEEYSNLFIRKLAQFKNYNISADFSNGSTVVERKILEQVFPKINVINGIPDGNFPSHPPNALGQESTQQLRNLVKETQSDIGIIFDGDGDRIGIIDEKGNEVRGDILTAIIAREMLKSNKGKILYDLRSSSVVPEIISEYGGLPIKTRVGHPFIKKLMRKEDAIFAGEFSNHFYFKEIGGFESPLLALYYILSALNGRNLSEEVKDLTKYCHSGEINIDTDNPTESINKLIDEFITKKIEKIDGVTISENNWWVNIRPSNTEPLIRITAEAEDEKTLTELIETVKGVLLS</sequence>
<feature type="domain" description="Alpha-D-phosphohexomutase C-terminal" evidence="8">
    <location>
        <begin position="355"/>
        <end position="424"/>
    </location>
</feature>
<dbReference type="InterPro" id="IPR016055">
    <property type="entry name" value="A-D-PHexomutase_a/b/a-I/II/III"/>
</dbReference>
<dbReference type="SUPFAM" id="SSF55957">
    <property type="entry name" value="Phosphoglucomutase, C-terminal domain"/>
    <property type="match status" value="1"/>
</dbReference>
<dbReference type="Pfam" id="PF02879">
    <property type="entry name" value="PGM_PMM_II"/>
    <property type="match status" value="1"/>
</dbReference>
<proteinExistence type="inferred from homology"/>
<dbReference type="AlphaFoldDB" id="A0A150J8E5"/>
<evidence type="ECO:0000256" key="2">
    <source>
        <dbReference type="ARBA" id="ARBA00010231"/>
    </source>
</evidence>
<evidence type="ECO:0000259" key="11">
    <source>
        <dbReference type="Pfam" id="PF02880"/>
    </source>
</evidence>
<dbReference type="GO" id="GO:0004615">
    <property type="term" value="F:phosphomannomutase activity"/>
    <property type="evidence" value="ECO:0007669"/>
    <property type="project" value="UniProtKB-EC"/>
</dbReference>
<accession>A0A150J8E5</accession>
<keyword evidence="5 7" id="KW-0460">Magnesium</keyword>
<dbReference type="InterPro" id="IPR005846">
    <property type="entry name" value="A-D-PHexomutase_a/b/a-III"/>
</dbReference>
<name>A0A150J8E5_9EURY</name>
<keyword evidence="4 7" id="KW-0479">Metal-binding</keyword>
<dbReference type="InterPro" id="IPR036900">
    <property type="entry name" value="A-D-PHexomutase_C_sf"/>
</dbReference>
<dbReference type="CDD" id="cd03089">
    <property type="entry name" value="PMM_PGM"/>
    <property type="match status" value="1"/>
</dbReference>
<dbReference type="SUPFAM" id="SSF53738">
    <property type="entry name" value="Phosphoglucomutase, first 3 domains"/>
    <property type="match status" value="3"/>
</dbReference>
<evidence type="ECO:0000259" key="10">
    <source>
        <dbReference type="Pfam" id="PF02879"/>
    </source>
</evidence>
<reference evidence="12 13" key="1">
    <citation type="journal article" date="2016" name="ISME J.">
        <title>Chasing the elusive Euryarchaeota class WSA2: genomes reveal a uniquely fastidious methyl-reducing methanogen.</title>
        <authorList>
            <person name="Nobu M.K."/>
            <person name="Narihiro T."/>
            <person name="Kuroda K."/>
            <person name="Mei R."/>
            <person name="Liu W.T."/>
        </authorList>
    </citation>
    <scope>NUCLEOTIDE SEQUENCE [LARGE SCALE GENOMIC DNA]</scope>
    <source>
        <strain evidence="12">U1lsi0528_Bin055</strain>
    </source>
</reference>
<evidence type="ECO:0000256" key="4">
    <source>
        <dbReference type="ARBA" id="ARBA00022723"/>
    </source>
</evidence>
<dbReference type="Pfam" id="PF02880">
    <property type="entry name" value="PGM_PMM_III"/>
    <property type="match status" value="1"/>
</dbReference>
<dbReference type="InterPro" id="IPR005845">
    <property type="entry name" value="A-D-PHexomutase_a/b/a-II"/>
</dbReference>
<dbReference type="PANTHER" id="PTHR43771">
    <property type="entry name" value="PHOSPHOMANNOMUTASE"/>
    <property type="match status" value="1"/>
</dbReference>
<protein>
    <submittedName>
        <fullName evidence="12">Phosphomannomutase</fullName>
        <ecNumber evidence="12">5.4.2.8</ecNumber>
    </submittedName>
</protein>
<keyword evidence="3" id="KW-0597">Phosphoprotein</keyword>
<comment type="caution">
    <text evidence="12">The sequence shown here is derived from an EMBL/GenBank/DDBJ whole genome shotgun (WGS) entry which is preliminary data.</text>
</comment>
<feature type="domain" description="Alpha-D-phosphohexomutase alpha/beta/alpha" evidence="10">
    <location>
        <begin position="146"/>
        <end position="239"/>
    </location>
</feature>
<dbReference type="Gene3D" id="3.40.120.10">
    <property type="entry name" value="Alpha-D-Glucose-1,6-Bisphosphate, subunit A, domain 3"/>
    <property type="match status" value="3"/>
</dbReference>
<dbReference type="InterPro" id="IPR005841">
    <property type="entry name" value="Alpha-D-phosphohexomutase_SF"/>
</dbReference>
<evidence type="ECO:0000256" key="6">
    <source>
        <dbReference type="ARBA" id="ARBA00023235"/>
    </source>
</evidence>
<keyword evidence="6 12" id="KW-0413">Isomerase</keyword>
<evidence type="ECO:0000259" key="9">
    <source>
        <dbReference type="Pfam" id="PF02878"/>
    </source>
</evidence>
<evidence type="ECO:0000259" key="8">
    <source>
        <dbReference type="Pfam" id="PF00408"/>
    </source>
</evidence>
<evidence type="ECO:0000256" key="5">
    <source>
        <dbReference type="ARBA" id="ARBA00022842"/>
    </source>
</evidence>
<organism evidence="12 13">
    <name type="scientific">Candidatus Methanofastidiosum methylothiophilum</name>
    <dbReference type="NCBI Taxonomy" id="1705564"/>
    <lineage>
        <taxon>Archaea</taxon>
        <taxon>Methanobacteriati</taxon>
        <taxon>Methanobacteriota</taxon>
        <taxon>Stenosarchaea group</taxon>
        <taxon>Candidatus Methanofastidiosia</taxon>
        <taxon>Candidatus Methanofastidiosales</taxon>
        <taxon>Candidatus Methanofastidiosaceae</taxon>
        <taxon>Candidatus Methanofastidiosum</taxon>
    </lineage>
</organism>
<comment type="similarity">
    <text evidence="2 7">Belongs to the phosphohexose mutase family.</text>
</comment>
<feature type="domain" description="Alpha-D-phosphohexomutase alpha/beta/alpha" evidence="11">
    <location>
        <begin position="244"/>
        <end position="348"/>
    </location>
</feature>
<feature type="domain" description="Alpha-D-phosphohexomutase alpha/beta/alpha" evidence="9">
    <location>
        <begin position="4"/>
        <end position="113"/>
    </location>
</feature>
<evidence type="ECO:0000313" key="13">
    <source>
        <dbReference type="Proteomes" id="UP000075398"/>
    </source>
</evidence>
<dbReference type="InterPro" id="IPR005844">
    <property type="entry name" value="A-D-PHexomutase_a/b/a-I"/>
</dbReference>
<dbReference type="Proteomes" id="UP000075398">
    <property type="component" value="Unassembled WGS sequence"/>
</dbReference>
<dbReference type="GO" id="GO:0000287">
    <property type="term" value="F:magnesium ion binding"/>
    <property type="evidence" value="ECO:0007669"/>
    <property type="project" value="InterPro"/>
</dbReference>
<dbReference type="PRINTS" id="PR00509">
    <property type="entry name" value="PGMPMM"/>
</dbReference>
<dbReference type="PATRIC" id="fig|1705409.3.peg.283"/>
<dbReference type="GO" id="GO:0005975">
    <property type="term" value="P:carbohydrate metabolic process"/>
    <property type="evidence" value="ECO:0007669"/>
    <property type="project" value="InterPro"/>
</dbReference>
<dbReference type="EC" id="5.4.2.8" evidence="12"/>
<evidence type="ECO:0000313" key="12">
    <source>
        <dbReference type="EMBL" id="KYC53480.1"/>
    </source>
</evidence>
<evidence type="ECO:0000256" key="3">
    <source>
        <dbReference type="ARBA" id="ARBA00022553"/>
    </source>
</evidence>
<dbReference type="PROSITE" id="PS00710">
    <property type="entry name" value="PGM_PMM"/>
    <property type="match status" value="1"/>
</dbReference>
<dbReference type="Pfam" id="PF02878">
    <property type="entry name" value="PGM_PMM_I"/>
    <property type="match status" value="1"/>
</dbReference>